<evidence type="ECO:0000259" key="20">
    <source>
        <dbReference type="PROSITE" id="PS50994"/>
    </source>
</evidence>
<accession>A0A3B1JKD5</accession>
<comment type="similarity">
    <text evidence="1">Belongs to the beta type-B retroviral polymerase family. HERV class-II K(HML-2) pol subfamily.</text>
</comment>
<keyword evidence="11" id="KW-0229">DNA integration</keyword>
<reference evidence="22" key="2">
    <citation type="journal article" date="2014" name="Nat. Commun.">
        <title>The cavefish genome reveals candidate genes for eye loss.</title>
        <authorList>
            <person name="McGaugh S.E."/>
            <person name="Gross J.B."/>
            <person name="Aken B."/>
            <person name="Blin M."/>
            <person name="Borowsky R."/>
            <person name="Chalopin D."/>
            <person name="Hinaux H."/>
            <person name="Jeffery W.R."/>
            <person name="Keene A."/>
            <person name="Ma L."/>
            <person name="Minx P."/>
            <person name="Murphy D."/>
            <person name="O'Quin K.E."/>
            <person name="Retaux S."/>
            <person name="Rohner N."/>
            <person name="Searle S.M."/>
            <person name="Stahl B.A."/>
            <person name="Tabin C."/>
            <person name="Volff J.N."/>
            <person name="Yoshizawa M."/>
            <person name="Warren W.C."/>
        </authorList>
    </citation>
    <scope>NUCLEOTIDE SEQUENCE [LARGE SCALE GENOMIC DNA]</scope>
    <source>
        <strain evidence="22">female</strain>
    </source>
</reference>
<dbReference type="FunFam" id="3.30.420.10:FF:000032">
    <property type="entry name" value="Retrovirus-related Pol polyprotein from transposon 297-like Protein"/>
    <property type="match status" value="1"/>
</dbReference>
<dbReference type="InterPro" id="IPR021109">
    <property type="entry name" value="Peptidase_aspartic_dom_sf"/>
</dbReference>
<feature type="region of interest" description="Disordered" evidence="17">
    <location>
        <begin position="1680"/>
        <end position="1720"/>
    </location>
</feature>
<dbReference type="SUPFAM" id="SSF53098">
    <property type="entry name" value="Ribonuclease H-like"/>
    <property type="match status" value="1"/>
</dbReference>
<evidence type="ECO:0000259" key="19">
    <source>
        <dbReference type="PROSITE" id="PS50878"/>
    </source>
</evidence>
<evidence type="ECO:0000256" key="13">
    <source>
        <dbReference type="ARBA" id="ARBA00023268"/>
    </source>
</evidence>
<dbReference type="Pfam" id="PF00078">
    <property type="entry name" value="RVT_1"/>
    <property type="match status" value="1"/>
</dbReference>
<dbReference type="Ensembl" id="ENSAMXT00000052546.1">
    <property type="protein sequence ID" value="ENSAMXP00000042166.1"/>
    <property type="gene ID" value="ENSAMXG00000033629.1"/>
</dbReference>
<dbReference type="InParanoid" id="A0A3B1JKD5"/>
<evidence type="ECO:0000256" key="12">
    <source>
        <dbReference type="ARBA" id="ARBA00022918"/>
    </source>
</evidence>
<dbReference type="Bgee" id="ENSAMXG00000033629">
    <property type="expression patterns" value="Expressed in heart and 5 other cell types or tissues"/>
</dbReference>
<sequence length="1735" mass="196451">MSELDELRREFAEMQQKLMEQSGALQQARTEQREALSLAKAVIEQQVAAQKSPPAMYIPRDRKLPEFSGCATKSGDLTIEEWIAAMKSAFKVMKVPDEDRIELVKQQLKDEARMTVKFMLKEEEKDVEEIFTTLQETYGDKVPIGTRLKEFYERRQMSGETIRVYAYDLQEKLNRVLSRDSDRVPDANTVLKEQLVLGLKDDFLRREMKRKVKEEDKLSFTQLMQAAITWSEEEEVQASCSMRSSSRSRGTVNAAAATEDSSPALTLEKLHEAIQKIAARQEELYQVVHGQENTKLHQRRPRKAPLKDSEGRYVCYTCREPGHTSRYCPHEEEQSGPVPSKHVTEASAATSRTSSNMQNGKDTSVVWSRAAETLTQGVSNTLGKNAFGDCLTIEIKIAGVKTSCLLDTGSEVTTITESFFNEHFGEQELTLSSAHWVKLTAANGLDIPVLGCLEADIECMGRMLQKRCVFVLTDTNPGVKDMKGLPGILGMNVISELQDVFMTGGEVKQMNRYSQHSEEACVRRVLARVGKESQYLGPGGKIGFVRMAGREAVTIPPFSERVLEGRCRVPPKVTCQVLVEPAPKVNMPKGLMVANVLAKAADGKVPVRVLNVSGCPIRLMPRSKLASVHKPQEVLSRQTVVLEEGDGVLHVRAIHRDDLVPECNEGQLPVPVQVNADGLTSSQYQELMDLLEKHKDIFSKSDSDFGYTTAVTHSIPTGDAPPVKQRHRRVPPQVFQEFKKHVQSLVDRGILEESCSPWASPAVIVIKKDGTVRFCCDYRRLNQVTCKDAYPLPRVEESLDALGNAQWFSTLDLTAGYFQVAVKDSDREKTAVTTPFGLFQWSRMPFGLCNAPATFQRLMGVVLGDLAFDILLVYLDDIIIFSRDFKSHCERLELVFNRLRHHGLKLKPSKCFLLKPEVKFLGHIISAKGVQVDAEKVRVLETWPIPKTVKDIRQVLGFMSYYRRFVPKFAQLAKPLHALVGGKMNRGRATGPITWSGECQTAFDKLKGCLMSPPVLAYPDFTQPFILTTDGSLHGLGAVLSQKQGGTERVIAYASRGLRGSEKNDKNYSAFKLELLALKWAVTEKFRDFLMFAKFSVVTDHNPLRYLDSANLGVVEQRWVAQMAEYNFDISYKPGRQNANADVLSRLPAHEEPEAKDTGKDFILINTEEVRACLWPAAERREVEPAVHVAVQASIRKGVSGYSWGEIEEQQKCDPDIRPVYSAVLRGKNLSPAEQRAMTPKLRKLSKQFDRLKLRHGALFRCICHPRDGEGVWQLIVPESLQRKVYESQHEHGGHFGERSTLEMMRQSYYWPSMSRDVQDWIKQCKRCALAKDVLPRNRAPMTCSSVSAPLEVLAMDYTLLERSSGGYENVLVLTDMFTRFTVAVPTKNQTAHTTAKALLKHWFVHYGCPARLHSDQGRNFESHVIKELCKLYGIAKSRTSPYHPQGNANCERFNRTLHDMLRTLPPEKKRNWKEYLPELVMVYNSHVHSSTGYSPFYLLFGRDARLPLDVLGGKDLEDSDFDNLDDWVKSHHEKLKTSAEIAKAASQEASRRRKRVYDRKSYGALLRPGDRVLLRNHKPRGRNKIQDKWESHPYIVLKQNHTDIPVYTIQPERGGQTKVVHRDQLKHCTFQTLSKGQTHSHRRDGHEFSDPDDADLVYIPVRQTPYADMREDQVVVNEEHVEPEAPELNVEPGPERESDYADESDNASGHGLRRSKRQCRGTLPWRLRHDYVLE</sequence>
<dbReference type="EC" id="3.1.26.4" evidence="2"/>
<dbReference type="InterPro" id="IPR001878">
    <property type="entry name" value="Znf_CCHC"/>
</dbReference>
<dbReference type="Gene3D" id="3.10.10.10">
    <property type="entry name" value="HIV Type 1 Reverse Transcriptase, subunit A, domain 1"/>
    <property type="match status" value="1"/>
</dbReference>
<dbReference type="CDD" id="cd00303">
    <property type="entry name" value="retropepsin_like"/>
    <property type="match status" value="1"/>
</dbReference>
<feature type="domain" description="Integrase catalytic" evidence="20">
    <location>
        <begin position="1346"/>
        <end position="1504"/>
    </location>
</feature>
<dbReference type="GO" id="GO:0008270">
    <property type="term" value="F:zinc ion binding"/>
    <property type="evidence" value="ECO:0007669"/>
    <property type="project" value="UniProtKB-KW"/>
</dbReference>
<feature type="region of interest" description="Disordered" evidence="17">
    <location>
        <begin position="1634"/>
        <end position="1654"/>
    </location>
</feature>
<dbReference type="Pfam" id="PF17921">
    <property type="entry name" value="Integrase_H2C2"/>
    <property type="match status" value="1"/>
</dbReference>
<dbReference type="InterPro" id="IPR050951">
    <property type="entry name" value="Retrovirus_Pol_polyprotein"/>
</dbReference>
<feature type="coiled-coil region" evidence="16">
    <location>
        <begin position="4"/>
        <end position="31"/>
    </location>
</feature>
<keyword evidence="16" id="KW-0175">Coiled coil</keyword>
<feature type="region of interest" description="Disordered" evidence="17">
    <location>
        <begin position="328"/>
        <end position="361"/>
    </location>
</feature>
<keyword evidence="7" id="KW-0255">Endonuclease</keyword>
<evidence type="ECO:0000256" key="8">
    <source>
        <dbReference type="ARBA" id="ARBA00022801"/>
    </source>
</evidence>
<dbReference type="SUPFAM" id="SSF50630">
    <property type="entry name" value="Acid proteases"/>
    <property type="match status" value="1"/>
</dbReference>
<evidence type="ECO:0000256" key="16">
    <source>
        <dbReference type="SAM" id="Coils"/>
    </source>
</evidence>
<evidence type="ECO:0000256" key="6">
    <source>
        <dbReference type="ARBA" id="ARBA00022722"/>
    </source>
</evidence>
<dbReference type="CDD" id="cd01647">
    <property type="entry name" value="RT_LTR"/>
    <property type="match status" value="1"/>
</dbReference>
<dbReference type="InterPro" id="IPR041588">
    <property type="entry name" value="Integrase_H2C2"/>
</dbReference>
<dbReference type="GO" id="GO:0004190">
    <property type="term" value="F:aspartic-type endopeptidase activity"/>
    <property type="evidence" value="ECO:0007669"/>
    <property type="project" value="InterPro"/>
</dbReference>
<dbReference type="Pfam" id="PF14893">
    <property type="entry name" value="PNMA"/>
    <property type="match status" value="1"/>
</dbReference>
<dbReference type="Pfam" id="PF00665">
    <property type="entry name" value="rve"/>
    <property type="match status" value="1"/>
</dbReference>
<reference evidence="21" key="3">
    <citation type="submission" date="2025-08" db="UniProtKB">
        <authorList>
            <consortium name="Ensembl"/>
        </authorList>
    </citation>
    <scope>IDENTIFICATION</scope>
</reference>
<dbReference type="InterPro" id="IPR043502">
    <property type="entry name" value="DNA/RNA_pol_sf"/>
</dbReference>
<dbReference type="InterPro" id="IPR043128">
    <property type="entry name" value="Rev_trsase/Diguanyl_cyclase"/>
</dbReference>
<evidence type="ECO:0000313" key="22">
    <source>
        <dbReference type="Proteomes" id="UP000018467"/>
    </source>
</evidence>
<evidence type="ECO:0000256" key="3">
    <source>
        <dbReference type="ARBA" id="ARBA00022670"/>
    </source>
</evidence>
<evidence type="ECO:0000313" key="21">
    <source>
        <dbReference type="Ensembl" id="ENSAMXP00000042166.1"/>
    </source>
</evidence>
<dbReference type="PROSITE" id="PS50878">
    <property type="entry name" value="RT_POL"/>
    <property type="match status" value="1"/>
</dbReference>
<name>A0A3B1JKD5_ASTMX</name>
<dbReference type="CDD" id="cd09274">
    <property type="entry name" value="RNase_HI_RT_Ty3"/>
    <property type="match status" value="1"/>
</dbReference>
<organism evidence="21 22">
    <name type="scientific">Astyanax mexicanus</name>
    <name type="common">Blind cave fish</name>
    <name type="synonym">Astyanax fasciatus mexicanus</name>
    <dbReference type="NCBI Taxonomy" id="7994"/>
    <lineage>
        <taxon>Eukaryota</taxon>
        <taxon>Metazoa</taxon>
        <taxon>Chordata</taxon>
        <taxon>Craniata</taxon>
        <taxon>Vertebrata</taxon>
        <taxon>Euteleostomi</taxon>
        <taxon>Actinopterygii</taxon>
        <taxon>Neopterygii</taxon>
        <taxon>Teleostei</taxon>
        <taxon>Ostariophysi</taxon>
        <taxon>Characiformes</taxon>
        <taxon>Characoidei</taxon>
        <taxon>Acestrorhamphidae</taxon>
        <taxon>Acestrorhamphinae</taxon>
        <taxon>Astyanax</taxon>
    </lineage>
</organism>
<dbReference type="SUPFAM" id="SSF56672">
    <property type="entry name" value="DNA/RNA polymerases"/>
    <property type="match status" value="1"/>
</dbReference>
<evidence type="ECO:0000256" key="4">
    <source>
        <dbReference type="ARBA" id="ARBA00022679"/>
    </source>
</evidence>
<dbReference type="Gene3D" id="3.10.20.370">
    <property type="match status" value="1"/>
</dbReference>
<evidence type="ECO:0000256" key="14">
    <source>
        <dbReference type="ARBA" id="ARBA00039658"/>
    </source>
</evidence>
<keyword evidence="4" id="KW-0808">Transferase</keyword>
<protein>
    <recommendedName>
        <fullName evidence="14">Gypsy retrotransposon integrase-like protein 1</fullName>
        <ecNumber evidence="2">3.1.26.4</ecNumber>
    </recommendedName>
</protein>
<keyword evidence="8" id="KW-0378">Hydrolase</keyword>
<dbReference type="Gene3D" id="3.30.70.270">
    <property type="match status" value="2"/>
</dbReference>
<dbReference type="FunFam" id="3.30.70.270:FF:000020">
    <property type="entry name" value="Transposon Tf2-6 polyprotein-like Protein"/>
    <property type="match status" value="1"/>
</dbReference>
<dbReference type="FunFam" id="3.10.20.370:FF:000001">
    <property type="entry name" value="Retrovirus-related Pol polyprotein from transposon 17.6-like protein"/>
    <property type="match status" value="1"/>
</dbReference>
<reference evidence="21" key="4">
    <citation type="submission" date="2025-09" db="UniProtKB">
        <authorList>
            <consortium name="Ensembl"/>
        </authorList>
    </citation>
    <scope>IDENTIFICATION</scope>
</reference>
<evidence type="ECO:0000256" key="15">
    <source>
        <dbReference type="PROSITE-ProRule" id="PRU00047"/>
    </source>
</evidence>
<feature type="compositionally biased region" description="Low complexity" evidence="17">
    <location>
        <begin position="345"/>
        <end position="355"/>
    </location>
</feature>
<dbReference type="InterPro" id="IPR048270">
    <property type="entry name" value="PNMA_C"/>
</dbReference>
<dbReference type="PROSITE" id="PS50158">
    <property type="entry name" value="ZF_CCHC"/>
    <property type="match status" value="1"/>
</dbReference>
<feature type="domain" description="Reverse transcriptase" evidence="19">
    <location>
        <begin position="746"/>
        <end position="925"/>
    </location>
</feature>
<reference evidence="22" key="1">
    <citation type="submission" date="2013-03" db="EMBL/GenBank/DDBJ databases">
        <authorList>
            <person name="Jeffery W."/>
            <person name="Warren W."/>
            <person name="Wilson R.K."/>
        </authorList>
    </citation>
    <scope>NUCLEOTIDE SEQUENCE</scope>
    <source>
        <strain evidence="22">female</strain>
    </source>
</reference>
<dbReference type="InterPro" id="IPR001969">
    <property type="entry name" value="Aspartic_peptidase_AS"/>
</dbReference>
<evidence type="ECO:0000256" key="9">
    <source>
        <dbReference type="ARBA" id="ARBA00022842"/>
    </source>
</evidence>
<dbReference type="Gene3D" id="2.40.70.10">
    <property type="entry name" value="Acid Proteases"/>
    <property type="match status" value="1"/>
</dbReference>
<keyword evidence="12" id="KW-0695">RNA-directed DNA polymerase</keyword>
<keyword evidence="10" id="KW-0694">RNA-binding</keyword>
<dbReference type="PANTHER" id="PTHR37984">
    <property type="entry name" value="PROTEIN CBG26694"/>
    <property type="match status" value="1"/>
</dbReference>
<dbReference type="PANTHER" id="PTHR37984:SF5">
    <property type="entry name" value="PROTEIN NYNRIN-LIKE"/>
    <property type="match status" value="1"/>
</dbReference>
<dbReference type="GO" id="GO:0015074">
    <property type="term" value="P:DNA integration"/>
    <property type="evidence" value="ECO:0007669"/>
    <property type="project" value="UniProtKB-KW"/>
</dbReference>
<dbReference type="Pfam" id="PF17919">
    <property type="entry name" value="RT_RNaseH_2"/>
    <property type="match status" value="1"/>
</dbReference>
<keyword evidence="15" id="KW-0479">Metal-binding</keyword>
<evidence type="ECO:0000256" key="11">
    <source>
        <dbReference type="ARBA" id="ARBA00022908"/>
    </source>
</evidence>
<keyword evidence="6" id="KW-0540">Nuclease</keyword>
<evidence type="ECO:0000256" key="5">
    <source>
        <dbReference type="ARBA" id="ARBA00022695"/>
    </source>
</evidence>
<evidence type="ECO:0000256" key="1">
    <source>
        <dbReference type="ARBA" id="ARBA00010879"/>
    </source>
</evidence>
<dbReference type="Gene3D" id="1.10.340.70">
    <property type="match status" value="1"/>
</dbReference>
<evidence type="ECO:0000256" key="10">
    <source>
        <dbReference type="ARBA" id="ARBA00022884"/>
    </source>
</evidence>
<dbReference type="InterPro" id="IPR041577">
    <property type="entry name" value="RT_RNaseH_2"/>
</dbReference>
<dbReference type="InterPro" id="IPR036397">
    <property type="entry name" value="RNaseH_sf"/>
</dbReference>
<dbReference type="GeneTree" id="ENSGT01100000263500"/>
<dbReference type="InterPro" id="IPR012337">
    <property type="entry name" value="RNaseH-like_sf"/>
</dbReference>
<dbReference type="PROSITE" id="PS00141">
    <property type="entry name" value="ASP_PROTEASE"/>
    <property type="match status" value="1"/>
</dbReference>
<keyword evidence="3" id="KW-0645">Protease</keyword>
<keyword evidence="22" id="KW-1185">Reference proteome</keyword>
<evidence type="ECO:0000259" key="18">
    <source>
        <dbReference type="PROSITE" id="PS50158"/>
    </source>
</evidence>
<dbReference type="GO" id="GO:0003723">
    <property type="term" value="F:RNA binding"/>
    <property type="evidence" value="ECO:0007669"/>
    <property type="project" value="UniProtKB-KW"/>
</dbReference>
<dbReference type="GO" id="GO:0004523">
    <property type="term" value="F:RNA-DNA hybrid ribonuclease activity"/>
    <property type="evidence" value="ECO:0007669"/>
    <property type="project" value="UniProtKB-EC"/>
</dbReference>
<dbReference type="GO" id="GO:0003964">
    <property type="term" value="F:RNA-directed DNA polymerase activity"/>
    <property type="evidence" value="ECO:0007669"/>
    <property type="project" value="UniProtKB-KW"/>
</dbReference>
<dbReference type="FunFam" id="3.10.10.10:FF:000007">
    <property type="entry name" value="Retrovirus-related Pol polyprotein from transposon 17.6-like Protein"/>
    <property type="match status" value="1"/>
</dbReference>
<feature type="domain" description="CCHC-type" evidence="18">
    <location>
        <begin position="315"/>
        <end position="329"/>
    </location>
</feature>
<dbReference type="Proteomes" id="UP000018467">
    <property type="component" value="Unassembled WGS sequence"/>
</dbReference>
<dbReference type="InterPro" id="IPR000477">
    <property type="entry name" value="RT_dom"/>
</dbReference>
<dbReference type="InterPro" id="IPR001584">
    <property type="entry name" value="Integrase_cat-core"/>
</dbReference>
<dbReference type="GO" id="GO:0006508">
    <property type="term" value="P:proteolysis"/>
    <property type="evidence" value="ECO:0007669"/>
    <property type="project" value="UniProtKB-KW"/>
</dbReference>
<keyword evidence="13" id="KW-0511">Multifunctional enzyme</keyword>
<proteinExistence type="inferred from homology"/>
<evidence type="ECO:0000256" key="2">
    <source>
        <dbReference type="ARBA" id="ARBA00012180"/>
    </source>
</evidence>
<dbReference type="Gene3D" id="3.30.420.10">
    <property type="entry name" value="Ribonuclease H-like superfamily/Ribonuclease H"/>
    <property type="match status" value="1"/>
</dbReference>
<dbReference type="PROSITE" id="PS50994">
    <property type="entry name" value="INTEGRASE"/>
    <property type="match status" value="1"/>
</dbReference>
<keyword evidence="15" id="KW-0863">Zinc-finger</keyword>
<dbReference type="FunFam" id="1.10.340.70:FF:000001">
    <property type="entry name" value="Retrovirus-related Pol polyprotein from transposon gypsy-like Protein"/>
    <property type="match status" value="1"/>
</dbReference>
<keyword evidence="9" id="KW-0460">Magnesium</keyword>
<keyword evidence="15" id="KW-0862">Zinc</keyword>
<evidence type="ECO:0000256" key="17">
    <source>
        <dbReference type="SAM" id="MobiDB-lite"/>
    </source>
</evidence>
<evidence type="ECO:0000256" key="7">
    <source>
        <dbReference type="ARBA" id="ARBA00022759"/>
    </source>
</evidence>
<keyword evidence="5" id="KW-0548">Nucleotidyltransferase</keyword>